<comment type="similarity">
    <text evidence="9">Belongs to the methyl-accepting chemotaxis (MCP) protein family.</text>
</comment>
<evidence type="ECO:0000313" key="11">
    <source>
        <dbReference type="EMBL" id="GAL06507.1"/>
    </source>
</evidence>
<name>A0A090RG46_9GAMM</name>
<comment type="caution">
    <text evidence="11">The sequence shown here is derived from an EMBL/GenBank/DDBJ whole genome shotgun (WGS) entry which is preliminary data.</text>
</comment>
<keyword evidence="3" id="KW-0488">Methylation</keyword>
<keyword evidence="4" id="KW-0145">Chemotaxis</keyword>
<dbReference type="PROSITE" id="PS50192">
    <property type="entry name" value="T_SNARE"/>
    <property type="match status" value="1"/>
</dbReference>
<evidence type="ECO:0000313" key="12">
    <source>
        <dbReference type="Proteomes" id="UP000029227"/>
    </source>
</evidence>
<sequence>MINRLQEEASNAVTAMVQSRQLTANGVSAADEASQALQVIAEKISLISEMNMQVAAATEEQSTVVNDINRNIDEINDSTQHTADTADQLAQSSQSLRTLSQRLDEMVGTFKL</sequence>
<reference evidence="11 12" key="1">
    <citation type="journal article" date="2014" name="Genome Announc.">
        <title>Draft Genome Sequences of Two Vibrionaceae Species, Vibrio ponticus C121 and Photobacterium aphoticum C119, Isolated as Coral Reef Microbiota.</title>
        <authorList>
            <person name="Al-saari N."/>
            <person name="Meirelles P.M."/>
            <person name="Mino S."/>
            <person name="Suda W."/>
            <person name="Oshima K."/>
            <person name="Hattori M."/>
            <person name="Ohkuma M."/>
            <person name="Thompson F.L."/>
            <person name="Gomez-Gil B."/>
            <person name="Sawabe T."/>
            <person name="Sawabe T."/>
        </authorList>
    </citation>
    <scope>NUCLEOTIDE SEQUENCE [LARGE SCALE GENOMIC DNA]</scope>
    <source>
        <strain evidence="11 12">JCM 19237</strain>
    </source>
</reference>
<dbReference type="Gene3D" id="1.10.287.950">
    <property type="entry name" value="Methyl-accepting chemotaxis protein"/>
    <property type="match status" value="1"/>
</dbReference>
<evidence type="ECO:0000256" key="5">
    <source>
        <dbReference type="ARBA" id="ARBA00022519"/>
    </source>
</evidence>
<gene>
    <name evidence="11" type="ORF">JCM19237_2598</name>
</gene>
<evidence type="ECO:0000256" key="8">
    <source>
        <dbReference type="ARBA" id="ARBA00023136"/>
    </source>
</evidence>
<accession>A0A090RG46</accession>
<comment type="subcellular location">
    <subcellularLocation>
        <location evidence="1">Cell inner membrane</location>
        <topology evidence="1">Multi-pass membrane protein</topology>
    </subcellularLocation>
</comment>
<evidence type="ECO:0000259" key="10">
    <source>
        <dbReference type="PROSITE" id="PS50192"/>
    </source>
</evidence>
<keyword evidence="7" id="KW-1133">Transmembrane helix</keyword>
<dbReference type="GO" id="GO:0005886">
    <property type="term" value="C:plasma membrane"/>
    <property type="evidence" value="ECO:0007669"/>
    <property type="project" value="UniProtKB-SubCell"/>
</dbReference>
<dbReference type="PANTHER" id="PTHR32089:SF39">
    <property type="entry name" value="METHYL-ACCEPTING CHEMOTAXIS PROTEIN HLYB"/>
    <property type="match status" value="1"/>
</dbReference>
<dbReference type="PANTHER" id="PTHR32089">
    <property type="entry name" value="METHYL-ACCEPTING CHEMOTAXIS PROTEIN MCPB"/>
    <property type="match status" value="1"/>
</dbReference>
<proteinExistence type="inferred from homology"/>
<keyword evidence="6" id="KW-0812">Transmembrane</keyword>
<dbReference type="Proteomes" id="UP000029227">
    <property type="component" value="Unassembled WGS sequence"/>
</dbReference>
<dbReference type="eggNOG" id="COG0840">
    <property type="taxonomic scope" value="Bacteria"/>
</dbReference>
<dbReference type="InterPro" id="IPR000727">
    <property type="entry name" value="T_SNARE_dom"/>
</dbReference>
<dbReference type="GO" id="GO:0006935">
    <property type="term" value="P:chemotaxis"/>
    <property type="evidence" value="ECO:0007669"/>
    <property type="project" value="UniProtKB-KW"/>
</dbReference>
<evidence type="ECO:0000256" key="7">
    <source>
        <dbReference type="ARBA" id="ARBA00022989"/>
    </source>
</evidence>
<dbReference type="SUPFAM" id="SSF58104">
    <property type="entry name" value="Methyl-accepting chemotaxis protein (MCP) signaling domain"/>
    <property type="match status" value="1"/>
</dbReference>
<keyword evidence="5" id="KW-0997">Cell inner membrane</keyword>
<dbReference type="STRING" id="754436.JCM19237_2598"/>
<feature type="domain" description="T-SNARE coiled-coil homology" evidence="10">
    <location>
        <begin position="27"/>
        <end position="89"/>
    </location>
</feature>
<dbReference type="AlphaFoldDB" id="A0A090RG46"/>
<evidence type="ECO:0000256" key="6">
    <source>
        <dbReference type="ARBA" id="ARBA00022692"/>
    </source>
</evidence>
<evidence type="ECO:0000256" key="4">
    <source>
        <dbReference type="ARBA" id="ARBA00022500"/>
    </source>
</evidence>
<evidence type="ECO:0000256" key="3">
    <source>
        <dbReference type="ARBA" id="ARBA00022481"/>
    </source>
</evidence>
<organism evidence="11 12">
    <name type="scientific">Photobacterium aphoticum</name>
    <dbReference type="NCBI Taxonomy" id="754436"/>
    <lineage>
        <taxon>Bacteria</taxon>
        <taxon>Pseudomonadati</taxon>
        <taxon>Pseudomonadota</taxon>
        <taxon>Gammaproteobacteria</taxon>
        <taxon>Vibrionales</taxon>
        <taxon>Vibrionaceae</taxon>
        <taxon>Photobacterium</taxon>
    </lineage>
</organism>
<evidence type="ECO:0000256" key="9">
    <source>
        <dbReference type="ARBA" id="ARBA00029447"/>
    </source>
</evidence>
<evidence type="ECO:0000256" key="1">
    <source>
        <dbReference type="ARBA" id="ARBA00004429"/>
    </source>
</evidence>
<protein>
    <submittedName>
        <fullName evidence="11">Methyl-accepting chemotaxis protein I</fullName>
    </submittedName>
</protein>
<dbReference type="EMBL" id="BBMN01000011">
    <property type="protein sequence ID" value="GAL06507.1"/>
    <property type="molecule type" value="Genomic_DNA"/>
</dbReference>
<evidence type="ECO:0000256" key="2">
    <source>
        <dbReference type="ARBA" id="ARBA00022475"/>
    </source>
</evidence>
<keyword evidence="8" id="KW-0472">Membrane</keyword>
<keyword evidence="2" id="KW-1003">Cell membrane</keyword>